<protein>
    <recommendedName>
        <fullName evidence="5">CARDB domain-containing protein</fullName>
    </recommendedName>
</protein>
<sequence>MRRILILIFVLLFFAPVFAYAQTPSARYCPNPDTDFFTGNLHEENGKPWVEVAVDPVFEKKMQEERYMGDLPLTPVYDLVVRIKPSFNYYCIPEWSEGKTVTTEQLPPFLHVTGALVVGSDDEVVVDPVVFSRTDEQDIQGRFVYERKMKGWTNGIASGKKLERLVDTISKQEPINVLLTISNPTKSDENIKSPVSFGLCAPIWGNGQHKIVGMYDVGTDTSEVVSYFDEVRQDGFASIEPYASNQAYFSYFVDLKKVTGGSTPPFDQVRQAMKTAHVTKPSLQMQNDVFSPYFSDSSCSDGIYLLKVKSANNTLGSGGVGGVAVMNNAVRGALIDTYGAQLVAGSRGASSVGVVYVHEFSHAFATLNDEYVYQPASLNVGLPLRNCSVRPFADFSIDSRLYGSTRYQGCSFEYDAGSKPGVPSAKYYRPSDKSLMNIGEVNQFNVVSCGFIMSAIKGGNAKSYFPECAKMDGVIKDGVEVATTENVFTQFISWLEQGSRSLSAGVGNVPFPPGTKVKVLVQNDHTPPADFEVVTAGEKLSKPEVCLDATGQSVFNRSPEDFRTGWNSEATCAQNVATATLLEEKIADMKQGLASIQDLVDALSLSTREVASLTTLDASVFALVSAGEVIEKPYGQIGNVAVQCVAGRSLPIGTSSTGKGELFSGVSPSLEKKSVDVQQKIDERYKDYQTEVKKSKGKVTHATLSRLTDLKEALAKDFVLVTKSALLGKESSFGGSGATISLAVTLDRDDVGKAKECSSFSWGVPTKLKIGGVKGGFVSSTVTFGDKVFEHDCVPEVYLLGELRDGINKNLSYYIAEKSKYENVLSQMESQLSSMARQAYGCLIDTSSTPRTQVVRKNAIPTARSGDTETTSEDVSGSVSMSSSESSYLIVESFDPNDRWGEIVQIVSDEEATGTNSSDIAESEPTVGICEAGTEAPKIIAVGGFMTAPDNPFFEWMRKQGTVAGEIPMRGKDFDQATSVLTGMIDEQIKEGNRVVVVAHSVGSFIAFNIHTNYPKEKVQFIYVDPPYNFFLAQNFLGGDFKKAKTAIDNGIATSSDSVIWTKGDALTNFTIHDPWGSLENIPIQNPPLDPHDMSIKGGQRLNDATRLGLSPEKDNELRMNLDSLEAKIKGKIVCSPVPTVKSPSIFSRILSGIKNVLSTATKPIATLFSKSLDNPTSTTGHGESALVSVTDPLLVTIEKENSEGVTLAPFLPTVGDQKTLVLLVLFEDSPEPAYSREMIEKYTLDESSLFQRFYQEQSYGKISFSGVVTDWTRINRSQFVNGKCIHLNPVKHPSDQPFFDELIKNKGINLGEYTRLAIVDYFSECGEGNAETSNATGIGATTVLANGEAHTMSVMNVHVSSELNPFTFGVSLKPEMNLFEKGFIHEMGHNLGLGHANGLDCYPDSVSKTCKLSGYGNPFDIMGNSNGGMHFNVVFKEKLGWLTSSDLVSVQESGTYTLKPLEGGVGKRAVRIDLLDGGAYYVEFRIGEGFDEGMNSAGVYRKQKDGIFINKTLPTYGSVVSFLVDTTRTTDDWLLDAVDSALLDDNVFIDSENGVRIGPITARSDSEISFDVMLGSVECATSKPTVYFLNVADAFGEILSDSEQFVRTRIINTDTSVCSPREFSLSLSAPEGWPTPETVTVTIPPQSEKEIVAMYRTPKDITGRFSFDVDVTDTNDGTVVFKAFQLVSVLPITSRATLDNKYANFKDLTTMNLFANKPILTGDSPEGTDSALLAGNMSIVTAIRRGGGAELSDTFTNVFQYSQNGQNFADWVQFDLSELVANTQANAKYTWKGGEGVWYFRVCVDITNAIAESDEDDNCSSATKVTVLPRVDIASGVDTSIDSTGLAGPAHLETETPVFLGRISGLSAELEGYMKIAARVRNTGGDSAPAFTSTFQYSQNGVNFYDWLDVHFPELGSGQAHTASYGWKGGAGTWYFRLCLEGSVDCSSATKVEIAE</sequence>
<proteinExistence type="predicted"/>
<dbReference type="SUPFAM" id="SSF53474">
    <property type="entry name" value="alpha/beta-Hydrolases"/>
    <property type="match status" value="1"/>
</dbReference>
<evidence type="ECO:0000313" key="4">
    <source>
        <dbReference type="Proteomes" id="UP000229342"/>
    </source>
</evidence>
<dbReference type="Gene3D" id="2.60.40.10">
    <property type="entry name" value="Immunoglobulins"/>
    <property type="match status" value="1"/>
</dbReference>
<dbReference type="PROSITE" id="PS00092">
    <property type="entry name" value="N6_MTASE"/>
    <property type="match status" value="1"/>
</dbReference>
<dbReference type="InterPro" id="IPR013783">
    <property type="entry name" value="Ig-like_fold"/>
</dbReference>
<feature type="signal peptide" evidence="2">
    <location>
        <begin position="1"/>
        <end position="21"/>
    </location>
</feature>
<feature type="region of interest" description="Disordered" evidence="1">
    <location>
        <begin position="859"/>
        <end position="880"/>
    </location>
</feature>
<dbReference type="InterPro" id="IPR002052">
    <property type="entry name" value="DNA_methylase_N6_adenine_CS"/>
</dbReference>
<evidence type="ECO:0008006" key="5">
    <source>
        <dbReference type="Google" id="ProtNLM"/>
    </source>
</evidence>
<accession>A0A2H0KCB9</accession>
<keyword evidence="2" id="KW-0732">Signal</keyword>
<dbReference type="GO" id="GO:0008237">
    <property type="term" value="F:metallopeptidase activity"/>
    <property type="evidence" value="ECO:0007669"/>
    <property type="project" value="InterPro"/>
</dbReference>
<dbReference type="SUPFAM" id="SSF55486">
    <property type="entry name" value="Metalloproteases ('zincins'), catalytic domain"/>
    <property type="match status" value="1"/>
</dbReference>
<dbReference type="InterPro" id="IPR029058">
    <property type="entry name" value="AB_hydrolase_fold"/>
</dbReference>
<dbReference type="GO" id="GO:0003676">
    <property type="term" value="F:nucleic acid binding"/>
    <property type="evidence" value="ECO:0007669"/>
    <property type="project" value="InterPro"/>
</dbReference>
<dbReference type="GO" id="GO:0008168">
    <property type="term" value="F:methyltransferase activity"/>
    <property type="evidence" value="ECO:0007669"/>
    <property type="project" value="InterPro"/>
</dbReference>
<name>A0A2H0KCB9_9BACT</name>
<gene>
    <name evidence="3" type="ORF">COV91_01710</name>
</gene>
<dbReference type="Gene3D" id="3.40.390.10">
    <property type="entry name" value="Collagenase (Catalytic Domain)"/>
    <property type="match status" value="1"/>
</dbReference>
<evidence type="ECO:0000313" key="3">
    <source>
        <dbReference type="EMBL" id="PIQ68908.1"/>
    </source>
</evidence>
<reference evidence="3 4" key="1">
    <citation type="submission" date="2017-09" db="EMBL/GenBank/DDBJ databases">
        <title>Depth-based differentiation of microbial function through sediment-hosted aquifers and enrichment of novel symbionts in the deep terrestrial subsurface.</title>
        <authorList>
            <person name="Probst A.J."/>
            <person name="Ladd B."/>
            <person name="Jarett J.K."/>
            <person name="Geller-Mcgrath D.E."/>
            <person name="Sieber C.M."/>
            <person name="Emerson J.B."/>
            <person name="Anantharaman K."/>
            <person name="Thomas B.C."/>
            <person name="Malmstrom R."/>
            <person name="Stieglmeier M."/>
            <person name="Klingl A."/>
            <person name="Woyke T."/>
            <person name="Ryan C.M."/>
            <person name="Banfield J.F."/>
        </authorList>
    </citation>
    <scope>NUCLEOTIDE SEQUENCE [LARGE SCALE GENOMIC DNA]</scope>
    <source>
        <strain evidence="3">CG11_big_fil_rev_8_21_14_0_20_46_11</strain>
    </source>
</reference>
<dbReference type="GO" id="GO:0032259">
    <property type="term" value="P:methylation"/>
    <property type="evidence" value="ECO:0007669"/>
    <property type="project" value="InterPro"/>
</dbReference>
<dbReference type="InterPro" id="IPR024079">
    <property type="entry name" value="MetalloPept_cat_dom_sf"/>
</dbReference>
<feature type="chain" id="PRO_5013930534" description="CARDB domain-containing protein" evidence="2">
    <location>
        <begin position="22"/>
        <end position="1957"/>
    </location>
</feature>
<dbReference type="EMBL" id="PCVG01000019">
    <property type="protein sequence ID" value="PIQ68908.1"/>
    <property type="molecule type" value="Genomic_DNA"/>
</dbReference>
<evidence type="ECO:0000256" key="2">
    <source>
        <dbReference type="SAM" id="SignalP"/>
    </source>
</evidence>
<organism evidence="3 4">
    <name type="scientific">Candidatus Taylorbacteria bacterium CG11_big_fil_rev_8_21_14_0_20_46_11</name>
    <dbReference type="NCBI Taxonomy" id="1975025"/>
    <lineage>
        <taxon>Bacteria</taxon>
        <taxon>Candidatus Tayloriibacteriota</taxon>
    </lineage>
</organism>
<dbReference type="Proteomes" id="UP000229342">
    <property type="component" value="Unassembled WGS sequence"/>
</dbReference>
<evidence type="ECO:0000256" key="1">
    <source>
        <dbReference type="SAM" id="MobiDB-lite"/>
    </source>
</evidence>
<comment type="caution">
    <text evidence="3">The sequence shown here is derived from an EMBL/GenBank/DDBJ whole genome shotgun (WGS) entry which is preliminary data.</text>
</comment>